<dbReference type="InterPro" id="IPR050559">
    <property type="entry name" value="P-Pant_transferase_sf"/>
</dbReference>
<accession>A0A8H7UU11</accession>
<gene>
    <name evidence="6" type="ORF">INT46_000719</name>
</gene>
<dbReference type="Pfam" id="PF16455">
    <property type="entry name" value="UBD"/>
    <property type="match status" value="1"/>
</dbReference>
<dbReference type="InterPro" id="IPR038169">
    <property type="entry name" value="DC-UbP/UBTD2_N_sf"/>
</dbReference>
<dbReference type="AlphaFoldDB" id="A0A8H7UU11"/>
<dbReference type="PANTHER" id="PTHR12215">
    <property type="entry name" value="PHOSPHOPANTETHEINE TRANSFERASE"/>
    <property type="match status" value="1"/>
</dbReference>
<evidence type="ECO:0000259" key="3">
    <source>
        <dbReference type="Pfam" id="PF01648"/>
    </source>
</evidence>
<dbReference type="Gene3D" id="3.90.470.20">
    <property type="entry name" value="4'-phosphopantetheinyl transferase domain"/>
    <property type="match status" value="2"/>
</dbReference>
<dbReference type="EC" id="2.7.8.7" evidence="1"/>
<proteinExistence type="predicted"/>
<sequence length="361" mass="41507">MAKLDLLSFNIVDAFEGEKFDRALSWLPKAEHPAVMRFKFDRDKHLALANLLLRRHYFSQELQVPWFDLEFDRLPAGKPILKHFELSNYDYNTSHEGHWVIFGCTKDMKIGVDAVAIDRPKNQSIDAYLKNFQPQLTHNEMQLVMDSNDENVRLEAFYQLWGCKESYTKALGFGLSLDLLKMEFFNEKNTIKMKFDGKQLDNWAFYLGRLDSITLAVICCGFIETSTQLDSKMMEFSQLTQLLDQGSLSTSTSPANQITNQQINSNQDHTPFSRAYYNKSKPFKRTGLLWTAEMPISNVELDQKRSVFWNTAPSYGGREEIWQALHVAFSENDIIMARSILEAANIILPTGNPCEGCFDGM</sequence>
<evidence type="ECO:0000256" key="2">
    <source>
        <dbReference type="ARBA" id="ARBA00022679"/>
    </source>
</evidence>
<dbReference type="InterPro" id="IPR037143">
    <property type="entry name" value="4-PPantetheinyl_Trfase_dom_sf"/>
</dbReference>
<dbReference type="InterPro" id="IPR055066">
    <property type="entry name" value="AASDHPPT_N"/>
</dbReference>
<evidence type="ECO:0000259" key="5">
    <source>
        <dbReference type="Pfam" id="PF22624"/>
    </source>
</evidence>
<dbReference type="Pfam" id="PF22624">
    <property type="entry name" value="AASDHPPT_N"/>
    <property type="match status" value="1"/>
</dbReference>
<dbReference type="PANTHER" id="PTHR12215:SF10">
    <property type="entry name" value="L-AMINOADIPATE-SEMIALDEHYDE DEHYDROGENASE-PHOSPHOPANTETHEINYL TRANSFERASE"/>
    <property type="match status" value="1"/>
</dbReference>
<dbReference type="GO" id="GO:0005829">
    <property type="term" value="C:cytosol"/>
    <property type="evidence" value="ECO:0007669"/>
    <property type="project" value="TreeGrafter"/>
</dbReference>
<reference evidence="6" key="1">
    <citation type="submission" date="2020-12" db="EMBL/GenBank/DDBJ databases">
        <title>Metabolic potential, ecology and presence of endohyphal bacteria is reflected in genomic diversity of Mucoromycotina.</title>
        <authorList>
            <person name="Muszewska A."/>
            <person name="Okrasinska A."/>
            <person name="Steczkiewicz K."/>
            <person name="Drgas O."/>
            <person name="Orlowska M."/>
            <person name="Perlinska-Lenart U."/>
            <person name="Aleksandrzak-Piekarczyk T."/>
            <person name="Szatraj K."/>
            <person name="Zielenkiewicz U."/>
            <person name="Pilsyk S."/>
            <person name="Malc E."/>
            <person name="Mieczkowski P."/>
            <person name="Kruszewska J.S."/>
            <person name="Biernat P."/>
            <person name="Pawlowska J."/>
        </authorList>
    </citation>
    <scope>NUCLEOTIDE SEQUENCE</scope>
    <source>
        <strain evidence="6">CBS 226.32</strain>
    </source>
</reference>
<protein>
    <recommendedName>
        <fullName evidence="1">holo-[acyl-carrier-protein] synthase</fullName>
        <ecNumber evidence="1">2.7.8.7</ecNumber>
    </recommendedName>
</protein>
<evidence type="ECO:0000313" key="6">
    <source>
        <dbReference type="EMBL" id="KAG2198576.1"/>
    </source>
</evidence>
<dbReference type="InterPro" id="IPR032752">
    <property type="entry name" value="DC-UbP/UBTD2_N"/>
</dbReference>
<dbReference type="GO" id="GO:0019878">
    <property type="term" value="P:lysine biosynthetic process via aminoadipic acid"/>
    <property type="evidence" value="ECO:0007669"/>
    <property type="project" value="TreeGrafter"/>
</dbReference>
<dbReference type="GO" id="GO:0008897">
    <property type="term" value="F:holo-[acyl-carrier-protein] synthase activity"/>
    <property type="evidence" value="ECO:0007669"/>
    <property type="project" value="UniProtKB-EC"/>
</dbReference>
<evidence type="ECO:0000256" key="1">
    <source>
        <dbReference type="ARBA" id="ARBA00013172"/>
    </source>
</evidence>
<feature type="domain" description="DC-UbP/UBTD2 N-terminal" evidence="4">
    <location>
        <begin position="281"/>
        <end position="359"/>
    </location>
</feature>
<dbReference type="SUPFAM" id="SSF56214">
    <property type="entry name" value="4'-phosphopantetheinyl transferase"/>
    <property type="match status" value="2"/>
</dbReference>
<feature type="domain" description="4'-phosphopantetheinyl transferase N-terminal" evidence="5">
    <location>
        <begin position="18"/>
        <end position="102"/>
    </location>
</feature>
<comment type="caution">
    <text evidence="6">The sequence shown here is derived from an EMBL/GenBank/DDBJ whole genome shotgun (WGS) entry which is preliminary data.</text>
</comment>
<evidence type="ECO:0000313" key="7">
    <source>
        <dbReference type="Proteomes" id="UP000650833"/>
    </source>
</evidence>
<dbReference type="OrthoDB" id="26719at2759"/>
<dbReference type="InterPro" id="IPR008278">
    <property type="entry name" value="4-PPantetheinyl_Trfase_dom"/>
</dbReference>
<keyword evidence="2" id="KW-0808">Transferase</keyword>
<dbReference type="Proteomes" id="UP000650833">
    <property type="component" value="Unassembled WGS sequence"/>
</dbReference>
<dbReference type="Pfam" id="PF01648">
    <property type="entry name" value="ACPS"/>
    <property type="match status" value="1"/>
</dbReference>
<evidence type="ECO:0000259" key="4">
    <source>
        <dbReference type="Pfam" id="PF16455"/>
    </source>
</evidence>
<dbReference type="GO" id="GO:0000287">
    <property type="term" value="F:magnesium ion binding"/>
    <property type="evidence" value="ECO:0007669"/>
    <property type="project" value="InterPro"/>
</dbReference>
<keyword evidence="7" id="KW-1185">Reference proteome</keyword>
<feature type="domain" description="4'-phosphopantetheinyl transferase" evidence="3">
    <location>
        <begin position="110"/>
        <end position="205"/>
    </location>
</feature>
<dbReference type="Gene3D" id="1.20.225.20">
    <property type="entry name" value="Ub domain-containing protein, DC-UbP/UBTD2, N-terminal domain"/>
    <property type="match status" value="1"/>
</dbReference>
<dbReference type="EMBL" id="JAEPRC010000383">
    <property type="protein sequence ID" value="KAG2198576.1"/>
    <property type="molecule type" value="Genomic_DNA"/>
</dbReference>
<organism evidence="6 7">
    <name type="scientific">Mucor plumbeus</name>
    <dbReference type="NCBI Taxonomy" id="97098"/>
    <lineage>
        <taxon>Eukaryota</taxon>
        <taxon>Fungi</taxon>
        <taxon>Fungi incertae sedis</taxon>
        <taxon>Mucoromycota</taxon>
        <taxon>Mucoromycotina</taxon>
        <taxon>Mucoromycetes</taxon>
        <taxon>Mucorales</taxon>
        <taxon>Mucorineae</taxon>
        <taxon>Mucoraceae</taxon>
        <taxon>Mucor</taxon>
    </lineage>
</organism>
<name>A0A8H7UU11_9FUNG</name>